<dbReference type="Proteomes" id="UP000239480">
    <property type="component" value="Unassembled WGS sequence"/>
</dbReference>
<evidence type="ECO:0000256" key="1">
    <source>
        <dbReference type="ARBA" id="ARBA00022679"/>
    </source>
</evidence>
<accession>A0A2T0RP86</accession>
<dbReference type="OrthoDB" id="9807414at2"/>
<evidence type="ECO:0000313" key="4">
    <source>
        <dbReference type="Proteomes" id="UP000239480"/>
    </source>
</evidence>
<dbReference type="GO" id="GO:0016757">
    <property type="term" value="F:glycosyltransferase activity"/>
    <property type="evidence" value="ECO:0007669"/>
    <property type="project" value="InterPro"/>
</dbReference>
<evidence type="ECO:0000313" key="3">
    <source>
        <dbReference type="EMBL" id="PRY23005.1"/>
    </source>
</evidence>
<dbReference type="PANTHER" id="PTHR46401">
    <property type="entry name" value="GLYCOSYLTRANSFERASE WBBK-RELATED"/>
    <property type="match status" value="1"/>
</dbReference>
<dbReference type="Pfam" id="PF00534">
    <property type="entry name" value="Glycos_transf_1"/>
    <property type="match status" value="1"/>
</dbReference>
<organism evidence="3 4">
    <name type="scientific">Aliiruegeria haliotis</name>
    <dbReference type="NCBI Taxonomy" id="1280846"/>
    <lineage>
        <taxon>Bacteria</taxon>
        <taxon>Pseudomonadati</taxon>
        <taxon>Pseudomonadota</taxon>
        <taxon>Alphaproteobacteria</taxon>
        <taxon>Rhodobacterales</taxon>
        <taxon>Roseobacteraceae</taxon>
        <taxon>Aliiruegeria</taxon>
    </lineage>
</organism>
<dbReference type="AlphaFoldDB" id="A0A2T0RP86"/>
<protein>
    <submittedName>
        <fullName evidence="3">Glycosyl transferase family 1</fullName>
    </submittedName>
</protein>
<dbReference type="InterPro" id="IPR001296">
    <property type="entry name" value="Glyco_trans_1"/>
</dbReference>
<dbReference type="GO" id="GO:0009103">
    <property type="term" value="P:lipopolysaccharide biosynthetic process"/>
    <property type="evidence" value="ECO:0007669"/>
    <property type="project" value="TreeGrafter"/>
</dbReference>
<evidence type="ECO:0000259" key="2">
    <source>
        <dbReference type="Pfam" id="PF00534"/>
    </source>
</evidence>
<name>A0A2T0RP86_9RHOB</name>
<dbReference type="EMBL" id="PVTD01000005">
    <property type="protein sequence ID" value="PRY23005.1"/>
    <property type="molecule type" value="Genomic_DNA"/>
</dbReference>
<comment type="caution">
    <text evidence="3">The sequence shown here is derived from an EMBL/GenBank/DDBJ whole genome shotgun (WGS) entry which is preliminary data.</text>
</comment>
<proteinExistence type="predicted"/>
<sequence>MKILYYNWVDYLDAEKRGGGVTVYQKNLITHLGQKSDVDVYSISSGISYDMFSNAPRWEPVRHGSKENRARRFEIINSAVMSPGHHAFGHRSQLNDEATVQVFFDFIETHGPFDVVHFNNLEGIPAAAMTLKERFPDTKVIFSLHNYFPVCPQVNLWQRERRNCLDFEGGRKCTDCLLEMPKANQIRQANALAYVLKKNGIAPGTGLFRTLFGPAYRLANKALRVSRKWSSGSREVLDFANAVGPDADVGEFAGKPLYQRISLADYYSARREKIVAIMNENCDRILCVSNRVGEVAAKFGLDPALLETSYIGTQQADLFEKTEAKPSLVKEDGTVTLGFLGYMRRDKGFYFLMRALKSLPEDLANRINLVVCAKTGEEDAMARLNQVGNHLNDVLHADGYSHNQLDALLERVDVGVVPVQWEDNLPQVAIEMHARHIPLLTSDLGGAQELGNTPSMVFEANSIKSFESRIRDILDGKVDLEAYWANAMPPVSMQDHEAQLLDLYRRLVSGVAAAA</sequence>
<reference evidence="3 4" key="1">
    <citation type="submission" date="2018-03" db="EMBL/GenBank/DDBJ databases">
        <title>Genomic Encyclopedia of Archaeal and Bacterial Type Strains, Phase II (KMG-II): from individual species to whole genera.</title>
        <authorList>
            <person name="Goeker M."/>
        </authorList>
    </citation>
    <scope>NUCLEOTIDE SEQUENCE [LARGE SCALE GENOMIC DNA]</scope>
    <source>
        <strain evidence="3 4">DSM 29328</strain>
    </source>
</reference>
<feature type="domain" description="Glycosyl transferase family 1" evidence="2">
    <location>
        <begin position="321"/>
        <end position="486"/>
    </location>
</feature>
<keyword evidence="4" id="KW-1185">Reference proteome</keyword>
<gene>
    <name evidence="3" type="ORF">CLV78_10557</name>
</gene>
<dbReference type="SUPFAM" id="SSF53756">
    <property type="entry name" value="UDP-Glycosyltransferase/glycogen phosphorylase"/>
    <property type="match status" value="1"/>
</dbReference>
<dbReference type="RefSeq" id="WP_106205324.1">
    <property type="nucleotide sequence ID" value="NZ_PVTD01000005.1"/>
</dbReference>
<dbReference type="Gene3D" id="3.40.50.2000">
    <property type="entry name" value="Glycogen Phosphorylase B"/>
    <property type="match status" value="1"/>
</dbReference>
<dbReference type="PANTHER" id="PTHR46401:SF2">
    <property type="entry name" value="GLYCOSYLTRANSFERASE WBBK-RELATED"/>
    <property type="match status" value="1"/>
</dbReference>
<keyword evidence="1 3" id="KW-0808">Transferase</keyword>